<evidence type="ECO:0000313" key="3">
    <source>
        <dbReference type="Proteomes" id="UP001302745"/>
    </source>
</evidence>
<name>A0AAN6VE05_9PEZI</name>
<keyword evidence="3" id="KW-1185">Reference proteome</keyword>
<sequence length="387" mass="44344">MAKKKKKGKKKPKQQDGKDLEQNAKVNPQTGSLLFQRLPQEIRDHIWTQLFSSTRFTFGQRPTGRIGRVKIKPAPNGLALLRTCRRAQLEIGDSWLRHVLFCFENIEAMLDKLSVLSVGTLLKLRHMRVSGDTLMLSYPDDDVFYRLVSALKLLPGLQLDQLTVLGARGIQVSYDTLGGLIKDGNGWKTLRYICYSSAMLGFPSEHNISHPMVNWEAQPRYWRKPQPKHWQTVIEGRDGVASNPSVTVYRAKEPALYGSIVDPSRRVKFEQKPHHGQDLRADVFPEDPELMTGDEQKKELMVIVKRGSGVDYEEKQGSPFIESDIRRDLPEMTWKQIRALCIDNPFDDEDEEGAWPPSDEEDDPAEADVYKDVDEYIWTPLHFNLDL</sequence>
<gene>
    <name evidence="2" type="ORF">C8A00DRAFT_18613</name>
</gene>
<reference evidence="2" key="2">
    <citation type="submission" date="2023-05" db="EMBL/GenBank/DDBJ databases">
        <authorList>
            <consortium name="Lawrence Berkeley National Laboratory"/>
            <person name="Steindorff A."/>
            <person name="Hensen N."/>
            <person name="Bonometti L."/>
            <person name="Westerberg I."/>
            <person name="Brannstrom I.O."/>
            <person name="Guillou S."/>
            <person name="Cros-Aarteil S."/>
            <person name="Calhoun S."/>
            <person name="Haridas S."/>
            <person name="Kuo A."/>
            <person name="Mondo S."/>
            <person name="Pangilinan J."/>
            <person name="Riley R."/>
            <person name="Labutti K."/>
            <person name="Andreopoulos B."/>
            <person name="Lipzen A."/>
            <person name="Chen C."/>
            <person name="Yanf M."/>
            <person name="Daum C."/>
            <person name="Ng V."/>
            <person name="Clum A."/>
            <person name="Ohm R."/>
            <person name="Martin F."/>
            <person name="Silar P."/>
            <person name="Natvig D."/>
            <person name="Lalanne C."/>
            <person name="Gautier V."/>
            <person name="Ament-Velasquez S.L."/>
            <person name="Kruys A."/>
            <person name="Hutchinson M.I."/>
            <person name="Powell A.J."/>
            <person name="Barry K."/>
            <person name="Miller A.N."/>
            <person name="Grigoriev I.V."/>
            <person name="Debuchy R."/>
            <person name="Gladieux P."/>
            <person name="Thoren M.H."/>
            <person name="Johannesson H."/>
        </authorList>
    </citation>
    <scope>NUCLEOTIDE SEQUENCE</scope>
    <source>
        <strain evidence="2">CBS 538.74</strain>
    </source>
</reference>
<evidence type="ECO:0000256" key="1">
    <source>
        <dbReference type="SAM" id="MobiDB-lite"/>
    </source>
</evidence>
<dbReference type="EMBL" id="MU857128">
    <property type="protein sequence ID" value="KAK4149743.1"/>
    <property type="molecule type" value="Genomic_DNA"/>
</dbReference>
<dbReference type="Proteomes" id="UP001302745">
    <property type="component" value="Unassembled WGS sequence"/>
</dbReference>
<dbReference type="PANTHER" id="PTHR38790">
    <property type="entry name" value="2EXR DOMAIN-CONTAINING PROTEIN-RELATED"/>
    <property type="match status" value="1"/>
</dbReference>
<feature type="compositionally biased region" description="Basic and acidic residues" evidence="1">
    <location>
        <begin position="13"/>
        <end position="22"/>
    </location>
</feature>
<protein>
    <submittedName>
        <fullName evidence="2">Uncharacterized protein</fullName>
    </submittedName>
</protein>
<proteinExistence type="predicted"/>
<feature type="region of interest" description="Disordered" evidence="1">
    <location>
        <begin position="346"/>
        <end position="366"/>
    </location>
</feature>
<organism evidence="2 3">
    <name type="scientific">Chaetomidium leptoderma</name>
    <dbReference type="NCBI Taxonomy" id="669021"/>
    <lineage>
        <taxon>Eukaryota</taxon>
        <taxon>Fungi</taxon>
        <taxon>Dikarya</taxon>
        <taxon>Ascomycota</taxon>
        <taxon>Pezizomycotina</taxon>
        <taxon>Sordariomycetes</taxon>
        <taxon>Sordariomycetidae</taxon>
        <taxon>Sordariales</taxon>
        <taxon>Chaetomiaceae</taxon>
        <taxon>Chaetomidium</taxon>
    </lineage>
</organism>
<feature type="compositionally biased region" description="Basic residues" evidence="1">
    <location>
        <begin position="1"/>
        <end position="12"/>
    </location>
</feature>
<evidence type="ECO:0000313" key="2">
    <source>
        <dbReference type="EMBL" id="KAK4149743.1"/>
    </source>
</evidence>
<feature type="region of interest" description="Disordered" evidence="1">
    <location>
        <begin position="1"/>
        <end position="23"/>
    </location>
</feature>
<accession>A0AAN6VE05</accession>
<dbReference type="AlphaFoldDB" id="A0AAN6VE05"/>
<reference evidence="2" key="1">
    <citation type="journal article" date="2023" name="Mol. Phylogenet. Evol.">
        <title>Genome-scale phylogeny and comparative genomics of the fungal order Sordariales.</title>
        <authorList>
            <person name="Hensen N."/>
            <person name="Bonometti L."/>
            <person name="Westerberg I."/>
            <person name="Brannstrom I.O."/>
            <person name="Guillou S."/>
            <person name="Cros-Aarteil S."/>
            <person name="Calhoun S."/>
            <person name="Haridas S."/>
            <person name="Kuo A."/>
            <person name="Mondo S."/>
            <person name="Pangilinan J."/>
            <person name="Riley R."/>
            <person name="LaButti K."/>
            <person name="Andreopoulos B."/>
            <person name="Lipzen A."/>
            <person name="Chen C."/>
            <person name="Yan M."/>
            <person name="Daum C."/>
            <person name="Ng V."/>
            <person name="Clum A."/>
            <person name="Steindorff A."/>
            <person name="Ohm R.A."/>
            <person name="Martin F."/>
            <person name="Silar P."/>
            <person name="Natvig D.O."/>
            <person name="Lalanne C."/>
            <person name="Gautier V."/>
            <person name="Ament-Velasquez S.L."/>
            <person name="Kruys A."/>
            <person name="Hutchinson M.I."/>
            <person name="Powell A.J."/>
            <person name="Barry K."/>
            <person name="Miller A.N."/>
            <person name="Grigoriev I.V."/>
            <person name="Debuchy R."/>
            <person name="Gladieux P."/>
            <person name="Hiltunen Thoren M."/>
            <person name="Johannesson H."/>
        </authorList>
    </citation>
    <scope>NUCLEOTIDE SEQUENCE</scope>
    <source>
        <strain evidence="2">CBS 538.74</strain>
    </source>
</reference>
<comment type="caution">
    <text evidence="2">The sequence shown here is derived from an EMBL/GenBank/DDBJ whole genome shotgun (WGS) entry which is preliminary data.</text>
</comment>